<accession>A0AAW0GKP9</accession>
<evidence type="ECO:0000313" key="1">
    <source>
        <dbReference type="EMBL" id="KAK7690813.1"/>
    </source>
</evidence>
<sequence length="90" mass="9982">MAPSFIRLGSFEALNPPANMFFFGGGQQAADMEALRKLGEWVGQRVLRLEGVQWGEKGDPWGKKLVLEVAKRNAKMVAGVAGVWIHAWRD</sequence>
<protein>
    <submittedName>
        <fullName evidence="1">Uncharacterized protein</fullName>
    </submittedName>
</protein>
<keyword evidence="2" id="KW-1185">Reference proteome</keyword>
<name>A0AAW0GKP9_9APHY</name>
<gene>
    <name evidence="1" type="ORF">QCA50_005913</name>
</gene>
<dbReference type="EMBL" id="JASBNA010000006">
    <property type="protein sequence ID" value="KAK7690813.1"/>
    <property type="molecule type" value="Genomic_DNA"/>
</dbReference>
<dbReference type="Proteomes" id="UP001385951">
    <property type="component" value="Unassembled WGS sequence"/>
</dbReference>
<reference evidence="1 2" key="1">
    <citation type="submission" date="2022-09" db="EMBL/GenBank/DDBJ databases">
        <authorList>
            <person name="Palmer J.M."/>
        </authorList>
    </citation>
    <scope>NUCLEOTIDE SEQUENCE [LARGE SCALE GENOMIC DNA]</scope>
    <source>
        <strain evidence="1 2">DSM 7382</strain>
    </source>
</reference>
<proteinExistence type="predicted"/>
<comment type="caution">
    <text evidence="1">The sequence shown here is derived from an EMBL/GenBank/DDBJ whole genome shotgun (WGS) entry which is preliminary data.</text>
</comment>
<evidence type="ECO:0000313" key="2">
    <source>
        <dbReference type="Proteomes" id="UP001385951"/>
    </source>
</evidence>
<dbReference type="AlphaFoldDB" id="A0AAW0GKP9"/>
<organism evidence="1 2">
    <name type="scientific">Cerrena zonata</name>
    <dbReference type="NCBI Taxonomy" id="2478898"/>
    <lineage>
        <taxon>Eukaryota</taxon>
        <taxon>Fungi</taxon>
        <taxon>Dikarya</taxon>
        <taxon>Basidiomycota</taxon>
        <taxon>Agaricomycotina</taxon>
        <taxon>Agaricomycetes</taxon>
        <taxon>Polyporales</taxon>
        <taxon>Cerrenaceae</taxon>
        <taxon>Cerrena</taxon>
    </lineage>
</organism>